<proteinExistence type="predicted"/>
<organism evidence="1 2">
    <name type="scientific">Mannheimia indoligenes</name>
    <dbReference type="NCBI Taxonomy" id="3103145"/>
    <lineage>
        <taxon>Bacteria</taxon>
        <taxon>Pseudomonadati</taxon>
        <taxon>Pseudomonadota</taxon>
        <taxon>Gammaproteobacteria</taxon>
        <taxon>Pasteurellales</taxon>
        <taxon>Pasteurellaceae</taxon>
        <taxon>Mannheimia</taxon>
    </lineage>
</organism>
<evidence type="ECO:0000313" key="2">
    <source>
        <dbReference type="Proteomes" id="UP001432017"/>
    </source>
</evidence>
<keyword evidence="2" id="KW-1185">Reference proteome</keyword>
<sequence length="107" mass="12504">MNKNQKAEFDAFIKNEVLWYAQYLLYDESLNLMLKLVQKPKMQRNGAYKLLSVSNVITDYDLERKLKAWADLYRFELSPALMKKALVCLKENANRISITLNKPSSVL</sequence>
<dbReference type="EMBL" id="JBAJJM010000007">
    <property type="protein sequence ID" value="MEG9475749.1"/>
    <property type="molecule type" value="Genomic_DNA"/>
</dbReference>
<comment type="caution">
    <text evidence="1">The sequence shown here is derived from an EMBL/GenBank/DDBJ whole genome shotgun (WGS) entry which is preliminary data.</text>
</comment>
<accession>A0ABU7ZEP4</accession>
<reference evidence="1" key="1">
    <citation type="submission" date="2023-12" db="EMBL/GenBank/DDBJ databases">
        <title>Mannheima indologenes sp. nov. proposed for Clade V organisms of Mannheimia.</title>
        <authorList>
            <person name="Christensen H."/>
        </authorList>
    </citation>
    <scope>NUCLEOTIDE SEQUENCE</scope>
    <source>
        <strain evidence="1">M14.4</strain>
    </source>
</reference>
<gene>
    <name evidence="1" type="ORF">V6W77_05610</name>
</gene>
<protein>
    <submittedName>
        <fullName evidence="1">Uncharacterized protein</fullName>
    </submittedName>
</protein>
<dbReference type="Proteomes" id="UP001432017">
    <property type="component" value="Unassembled WGS sequence"/>
</dbReference>
<dbReference type="RefSeq" id="WP_334254042.1">
    <property type="nucleotide sequence ID" value="NZ_JBAJJM010000007.1"/>
</dbReference>
<evidence type="ECO:0000313" key="1">
    <source>
        <dbReference type="EMBL" id="MEG9475749.1"/>
    </source>
</evidence>
<name>A0ABU7ZEP4_9PAST</name>